<feature type="transmembrane region" description="Helical" evidence="5">
    <location>
        <begin position="72"/>
        <end position="91"/>
    </location>
</feature>
<dbReference type="OMA" id="RFYETNF"/>
<dbReference type="GO" id="GO:0006488">
    <property type="term" value="P:dolichol-linked oligosaccharide biosynthetic process"/>
    <property type="evidence" value="ECO:0007669"/>
    <property type="project" value="UniProtKB-UniRule"/>
</dbReference>
<sequence>MDAIQLCRAAYLGAAASVLVVFAVPATRSRFLDYGPRNAKSAKHGRDKPTTKNEDSIAVRMLDTIATLRVPHSWFASFYAISAILSLYWAAELLVKGPAFRAIAQLVPNGSRSMSFRQVMVVWTMMLAQGSRRLYECMVVAKPSSSEMWVGHWALGMFFYVAISVAVWIEGSLNMLIHIPTAKDFAIDPPSIRTFIGLILFILASGLQHDCHAYLAALKDKKMDSINDKTGYRVPEHPAWNISLTPHYFAECLIYLALAITAAPQGDWLNWTLVSALAFVAVNLGVTAYGTKQWYERKFGVVAVKGKARMIPFVF</sequence>
<keyword evidence="2 5" id="KW-0812">Transmembrane</keyword>
<feature type="transmembrane region" description="Helical" evidence="5">
    <location>
        <begin position="148"/>
        <end position="169"/>
    </location>
</feature>
<dbReference type="Pfam" id="PF02544">
    <property type="entry name" value="Steroid_dh"/>
    <property type="match status" value="1"/>
</dbReference>
<dbReference type="GO" id="GO:0160198">
    <property type="term" value="F:polyprenal reductase activity"/>
    <property type="evidence" value="ECO:0007669"/>
    <property type="project" value="UniProtKB-EC"/>
</dbReference>
<feature type="transmembrane region" description="Helical" evidence="5">
    <location>
        <begin position="9"/>
        <end position="27"/>
    </location>
</feature>
<evidence type="ECO:0000259" key="6">
    <source>
        <dbReference type="Pfam" id="PF02544"/>
    </source>
</evidence>
<dbReference type="EMBL" id="CP090163">
    <property type="protein sequence ID" value="UJO12740.1"/>
    <property type="molecule type" value="Genomic_DNA"/>
</dbReference>
<protein>
    <recommendedName>
        <fullName evidence="5">Polyprenal reductase</fullName>
        <ecNumber evidence="5">1.3.1.94</ecNumber>
    </recommendedName>
</protein>
<evidence type="ECO:0000256" key="3">
    <source>
        <dbReference type="ARBA" id="ARBA00022989"/>
    </source>
</evidence>
<dbReference type="EC" id="1.3.1.94" evidence="5"/>
<dbReference type="PROSITE" id="PS50244">
    <property type="entry name" value="S5A_REDUCTASE"/>
    <property type="match status" value="1"/>
</dbReference>
<feature type="transmembrane region" description="Helical" evidence="5">
    <location>
        <begin position="268"/>
        <end position="289"/>
    </location>
</feature>
<dbReference type="OrthoDB" id="541710at2759"/>
<comment type="similarity">
    <text evidence="5">Belongs to the steroid 5-alpha reductase family. Polyprenal reductase subfamily.</text>
</comment>
<keyword evidence="5" id="KW-0560">Oxidoreductase</keyword>
<keyword evidence="8" id="KW-1185">Reference proteome</keyword>
<feature type="domain" description="3-oxo-5-alpha-steroid 4-dehydrogenase C-terminal" evidence="6">
    <location>
        <begin position="191"/>
        <end position="315"/>
    </location>
</feature>
<gene>
    <name evidence="7" type="ORF">CLAFUR5_01652</name>
</gene>
<comment type="catalytic activity">
    <reaction evidence="5">
        <text>a di-trans,poly-cis-dolichal + NADP(+) = a di-trans,poly-cis-polyprenal + NADPH + H(+)</text>
        <dbReference type="Rhea" id="RHEA:80727"/>
        <dbReference type="Rhea" id="RHEA-COMP:19536"/>
        <dbReference type="Rhea" id="RHEA-COMP:19537"/>
        <dbReference type="ChEBI" id="CHEBI:15378"/>
        <dbReference type="ChEBI" id="CHEBI:57783"/>
        <dbReference type="ChEBI" id="CHEBI:58349"/>
        <dbReference type="ChEBI" id="CHEBI:231623"/>
        <dbReference type="ChEBI" id="CHEBI:231637"/>
        <dbReference type="EC" id="1.3.1.94"/>
    </reaction>
    <physiologicalReaction direction="right-to-left" evidence="5">
        <dbReference type="Rhea" id="RHEA:80729"/>
    </physiologicalReaction>
</comment>
<name>A0A9Q8L8A8_PASFU</name>
<feature type="transmembrane region" description="Helical" evidence="5">
    <location>
        <begin position="195"/>
        <end position="218"/>
    </location>
</feature>
<keyword evidence="5" id="KW-0256">Endoplasmic reticulum</keyword>
<proteinExistence type="inferred from homology"/>
<organism evidence="7 8">
    <name type="scientific">Passalora fulva</name>
    <name type="common">Tomato leaf mold</name>
    <name type="synonym">Cladosporium fulvum</name>
    <dbReference type="NCBI Taxonomy" id="5499"/>
    <lineage>
        <taxon>Eukaryota</taxon>
        <taxon>Fungi</taxon>
        <taxon>Dikarya</taxon>
        <taxon>Ascomycota</taxon>
        <taxon>Pezizomycotina</taxon>
        <taxon>Dothideomycetes</taxon>
        <taxon>Dothideomycetidae</taxon>
        <taxon>Mycosphaerellales</taxon>
        <taxon>Mycosphaerellaceae</taxon>
        <taxon>Fulvia</taxon>
    </lineage>
</organism>
<feature type="transmembrane region" description="Helical" evidence="5">
    <location>
        <begin position="239"/>
        <end position="262"/>
    </location>
</feature>
<dbReference type="GeneID" id="71981530"/>
<reference evidence="7" key="1">
    <citation type="submission" date="2021-12" db="EMBL/GenBank/DDBJ databases">
        <authorList>
            <person name="Zaccaron A."/>
            <person name="Stergiopoulos I."/>
        </authorList>
    </citation>
    <scope>NUCLEOTIDE SEQUENCE</scope>
    <source>
        <strain evidence="7">Race5_Kim</strain>
    </source>
</reference>
<dbReference type="GO" id="GO:0016095">
    <property type="term" value="P:polyprenol catabolic process"/>
    <property type="evidence" value="ECO:0007669"/>
    <property type="project" value="UniProtKB-UniRule"/>
</dbReference>
<evidence type="ECO:0000256" key="2">
    <source>
        <dbReference type="ARBA" id="ARBA00022692"/>
    </source>
</evidence>
<keyword evidence="5" id="KW-0521">NADP</keyword>
<dbReference type="Proteomes" id="UP000756132">
    <property type="component" value="Chromosome 1"/>
</dbReference>
<evidence type="ECO:0000313" key="7">
    <source>
        <dbReference type="EMBL" id="UJO12740.1"/>
    </source>
</evidence>
<evidence type="ECO:0000313" key="8">
    <source>
        <dbReference type="Proteomes" id="UP000756132"/>
    </source>
</evidence>
<dbReference type="GO" id="GO:0005789">
    <property type="term" value="C:endoplasmic reticulum membrane"/>
    <property type="evidence" value="ECO:0007669"/>
    <property type="project" value="UniProtKB-SubCell"/>
</dbReference>
<keyword evidence="4 5" id="KW-0472">Membrane</keyword>
<comment type="pathway">
    <text evidence="5">Protein modification; protein glycosylation.</text>
</comment>
<reference evidence="7" key="2">
    <citation type="journal article" date="2022" name="Microb. Genom.">
        <title>A chromosome-scale genome assembly of the tomato pathogen Cladosporium fulvum reveals a compartmentalized genome architecture and the presence of a dispensable chromosome.</title>
        <authorList>
            <person name="Zaccaron A.Z."/>
            <person name="Chen L.H."/>
            <person name="Samaras A."/>
            <person name="Stergiopoulos I."/>
        </authorList>
    </citation>
    <scope>NUCLEOTIDE SEQUENCE</scope>
    <source>
        <strain evidence="7">Race5_Kim</strain>
    </source>
</reference>
<dbReference type="InterPro" id="IPR039698">
    <property type="entry name" value="Dfg10/SRD5A3"/>
</dbReference>
<dbReference type="AlphaFoldDB" id="A0A9Q8L8A8"/>
<comment type="function">
    <text evidence="5">Plays a key role in early steps of protein N-linked glycosylation by being involved in the conversion of polyprenol into dolichol. Acts as a polyprenal reductase that mediates the reduction of polyprenal into dolichal in a NADP-dependent mechanism. Dolichols are required for the synthesis of dolichol-linked monosaccharides and the oligosaccharide precursor used for N-glycosylation.</text>
</comment>
<accession>A0A9Q8L8A8</accession>
<dbReference type="PANTHER" id="PTHR14624">
    <property type="entry name" value="DFG10 PROTEIN"/>
    <property type="match status" value="1"/>
</dbReference>
<dbReference type="InterPro" id="IPR001104">
    <property type="entry name" value="3-oxo-5_a-steroid_4-DH_C"/>
</dbReference>
<dbReference type="GO" id="GO:0003865">
    <property type="term" value="F:3-oxo-5-alpha-steroid 4-dehydrogenase activity"/>
    <property type="evidence" value="ECO:0007669"/>
    <property type="project" value="TreeGrafter"/>
</dbReference>
<dbReference type="KEGG" id="ffu:CLAFUR5_01652"/>
<evidence type="ECO:0000256" key="1">
    <source>
        <dbReference type="ARBA" id="ARBA00004127"/>
    </source>
</evidence>
<dbReference type="GO" id="GO:0102389">
    <property type="term" value="F:polyprenol reductase activity"/>
    <property type="evidence" value="ECO:0007669"/>
    <property type="project" value="UniProtKB-UniRule"/>
</dbReference>
<dbReference type="RefSeq" id="XP_047757106.1">
    <property type="nucleotide sequence ID" value="XM_047900800.1"/>
</dbReference>
<dbReference type="PANTHER" id="PTHR14624:SF0">
    <property type="entry name" value="POLYPRENOL REDUCTASE"/>
    <property type="match status" value="1"/>
</dbReference>
<evidence type="ECO:0000256" key="4">
    <source>
        <dbReference type="ARBA" id="ARBA00023136"/>
    </source>
</evidence>
<comment type="subcellular location">
    <subcellularLocation>
        <location evidence="1">Endomembrane system</location>
        <topology evidence="1">Multi-pass membrane protein</topology>
    </subcellularLocation>
    <subcellularLocation>
        <location evidence="5">Endoplasmic reticulum membrane</location>
    </subcellularLocation>
</comment>
<evidence type="ECO:0000256" key="5">
    <source>
        <dbReference type="RuleBase" id="RU367081"/>
    </source>
</evidence>
<keyword evidence="3 5" id="KW-1133">Transmembrane helix</keyword>